<dbReference type="AlphaFoldDB" id="A0A9D4SR87"/>
<keyword evidence="3" id="KW-1185">Reference proteome</keyword>
<evidence type="ECO:0000256" key="1">
    <source>
        <dbReference type="SAM" id="MobiDB-lite"/>
    </source>
</evidence>
<accession>A0A9D4SR87</accession>
<dbReference type="Proteomes" id="UP000821837">
    <property type="component" value="Chromosome 8"/>
</dbReference>
<feature type="compositionally biased region" description="Polar residues" evidence="1">
    <location>
        <begin position="104"/>
        <end position="119"/>
    </location>
</feature>
<protein>
    <submittedName>
        <fullName evidence="2">Uncharacterized protein</fullName>
    </submittedName>
</protein>
<feature type="region of interest" description="Disordered" evidence="1">
    <location>
        <begin position="99"/>
        <end position="121"/>
    </location>
</feature>
<sequence>MFMANSDRLRKKRGALRTGVTRALAQLMDLLQETNPDLSEGSVQLDYLKDEGSALSILDDAVLAGTDEDNLDREVETAQDYSDKVSGALVRAKYQLEGRHQATRTHAQASGSESSNIDLPNSVDAPDQAIWDHYDATIHQNNKLPRIEKFKYLLTYLTGSANGSLKPSDDLEIMYWRKIKEIDHATSATETPEDRMRRANDLLTFLRIQVEVREEGRLQPRRRPYESEDGMALECTDQPRAYRLLLNPLRSEDPPRQVFEPGNYQKHSHRMYECVAADKPYMGRVRKPTTSRLSPSRQRATTTCLDRSKAFPSETRIIKLTTPSPAAGSWKRVGRLASMSTLVLAMRVVVIGGSMVVTPDLRDFSQTGYFLCDHHDEDRVFEILHAKYITIKHVNDTLHPIKSVPRTGRGATSANERAAVRQLQKPARGHFDYTAQKKHMKCNRSIDDDVYGMKNNLAQVNDLHFVPYYKPVEISGEDASMVPPENSHKTSKLLVSTLGLEEGCMENLQRSLPKVTDLWIWQVLPNMNCEIRMNTNVVSVYENNGDVVAEKPMDFSYVRPSRFINDLDLLGIMIADGPPKPSPYRWLSWESIRLQRHLESESNELRHSIPSNFLLGSRNISLLLHGCASGLPNAFVVQRNARHTGASKGWYELPT</sequence>
<dbReference type="EMBL" id="JABSTV010001254">
    <property type="protein sequence ID" value="KAH7940360.1"/>
    <property type="molecule type" value="Genomic_DNA"/>
</dbReference>
<reference evidence="2" key="2">
    <citation type="submission" date="2021-09" db="EMBL/GenBank/DDBJ databases">
        <authorList>
            <person name="Jia N."/>
            <person name="Wang J."/>
            <person name="Shi W."/>
            <person name="Du L."/>
            <person name="Sun Y."/>
            <person name="Zhan W."/>
            <person name="Jiang J."/>
            <person name="Wang Q."/>
            <person name="Zhang B."/>
            <person name="Ji P."/>
            <person name="Sakyi L.B."/>
            <person name="Cui X."/>
            <person name="Yuan T."/>
            <person name="Jiang B."/>
            <person name="Yang W."/>
            <person name="Lam T.T.-Y."/>
            <person name="Chang Q."/>
            <person name="Ding S."/>
            <person name="Wang X."/>
            <person name="Zhu J."/>
            <person name="Ruan X."/>
            <person name="Zhao L."/>
            <person name="Wei J."/>
            <person name="Que T."/>
            <person name="Du C."/>
            <person name="Cheng J."/>
            <person name="Dai P."/>
            <person name="Han X."/>
            <person name="Huang E."/>
            <person name="Gao Y."/>
            <person name="Liu J."/>
            <person name="Shao H."/>
            <person name="Ye R."/>
            <person name="Li L."/>
            <person name="Wei W."/>
            <person name="Wang X."/>
            <person name="Wang C."/>
            <person name="Huo Q."/>
            <person name="Li W."/>
            <person name="Guo W."/>
            <person name="Chen H."/>
            <person name="Chen S."/>
            <person name="Zhou L."/>
            <person name="Zhou L."/>
            <person name="Ni X."/>
            <person name="Tian J."/>
            <person name="Zhou Y."/>
            <person name="Sheng Y."/>
            <person name="Liu T."/>
            <person name="Pan Y."/>
            <person name="Xia L."/>
            <person name="Li J."/>
            <person name="Zhao F."/>
            <person name="Cao W."/>
        </authorList>
    </citation>
    <scope>NUCLEOTIDE SEQUENCE</scope>
    <source>
        <strain evidence="2">Rsan-2018</strain>
        <tissue evidence="2">Larvae</tissue>
    </source>
</reference>
<dbReference type="VEuPathDB" id="VectorBase:RSAN_039782"/>
<dbReference type="VEuPathDB" id="VectorBase:RSAN_034161"/>
<dbReference type="VEuPathDB" id="VectorBase:RSAN_027318"/>
<organism evidence="2 3">
    <name type="scientific">Rhipicephalus sanguineus</name>
    <name type="common">Brown dog tick</name>
    <name type="synonym">Ixodes sanguineus</name>
    <dbReference type="NCBI Taxonomy" id="34632"/>
    <lineage>
        <taxon>Eukaryota</taxon>
        <taxon>Metazoa</taxon>
        <taxon>Ecdysozoa</taxon>
        <taxon>Arthropoda</taxon>
        <taxon>Chelicerata</taxon>
        <taxon>Arachnida</taxon>
        <taxon>Acari</taxon>
        <taxon>Parasitiformes</taxon>
        <taxon>Ixodida</taxon>
        <taxon>Ixodoidea</taxon>
        <taxon>Ixodidae</taxon>
        <taxon>Rhipicephalinae</taxon>
        <taxon>Rhipicephalus</taxon>
        <taxon>Rhipicephalus</taxon>
    </lineage>
</organism>
<evidence type="ECO:0000313" key="3">
    <source>
        <dbReference type="Proteomes" id="UP000821837"/>
    </source>
</evidence>
<comment type="caution">
    <text evidence="2">The sequence shown here is derived from an EMBL/GenBank/DDBJ whole genome shotgun (WGS) entry which is preliminary data.</text>
</comment>
<evidence type="ECO:0000313" key="2">
    <source>
        <dbReference type="EMBL" id="KAH7940360.1"/>
    </source>
</evidence>
<name>A0A9D4SR87_RHISA</name>
<gene>
    <name evidence="2" type="ORF">HPB52_023547</name>
</gene>
<reference evidence="2" key="1">
    <citation type="journal article" date="2020" name="Cell">
        <title>Large-Scale Comparative Analyses of Tick Genomes Elucidate Their Genetic Diversity and Vector Capacities.</title>
        <authorList>
            <consortium name="Tick Genome and Microbiome Consortium (TIGMIC)"/>
            <person name="Jia N."/>
            <person name="Wang J."/>
            <person name="Shi W."/>
            <person name="Du L."/>
            <person name="Sun Y."/>
            <person name="Zhan W."/>
            <person name="Jiang J.F."/>
            <person name="Wang Q."/>
            <person name="Zhang B."/>
            <person name="Ji P."/>
            <person name="Bell-Sakyi L."/>
            <person name="Cui X.M."/>
            <person name="Yuan T.T."/>
            <person name="Jiang B.G."/>
            <person name="Yang W.F."/>
            <person name="Lam T.T."/>
            <person name="Chang Q.C."/>
            <person name="Ding S.J."/>
            <person name="Wang X.J."/>
            <person name="Zhu J.G."/>
            <person name="Ruan X.D."/>
            <person name="Zhao L."/>
            <person name="Wei J.T."/>
            <person name="Ye R.Z."/>
            <person name="Que T.C."/>
            <person name="Du C.H."/>
            <person name="Zhou Y.H."/>
            <person name="Cheng J.X."/>
            <person name="Dai P.F."/>
            <person name="Guo W.B."/>
            <person name="Han X.H."/>
            <person name="Huang E.J."/>
            <person name="Li L.F."/>
            <person name="Wei W."/>
            <person name="Gao Y.C."/>
            <person name="Liu J.Z."/>
            <person name="Shao H.Z."/>
            <person name="Wang X."/>
            <person name="Wang C.C."/>
            <person name="Yang T.C."/>
            <person name="Huo Q.B."/>
            <person name="Li W."/>
            <person name="Chen H.Y."/>
            <person name="Chen S.E."/>
            <person name="Zhou L.G."/>
            <person name="Ni X.B."/>
            <person name="Tian J.H."/>
            <person name="Sheng Y."/>
            <person name="Liu T."/>
            <person name="Pan Y.S."/>
            <person name="Xia L.Y."/>
            <person name="Li J."/>
            <person name="Zhao F."/>
            <person name="Cao W.C."/>
        </authorList>
    </citation>
    <scope>NUCLEOTIDE SEQUENCE</scope>
    <source>
        <strain evidence="2">Rsan-2018</strain>
    </source>
</reference>
<proteinExistence type="predicted"/>